<organism evidence="1">
    <name type="scientific">marine sediment metagenome</name>
    <dbReference type="NCBI Taxonomy" id="412755"/>
    <lineage>
        <taxon>unclassified sequences</taxon>
        <taxon>metagenomes</taxon>
        <taxon>ecological metagenomes</taxon>
    </lineage>
</organism>
<reference evidence="1" key="1">
    <citation type="journal article" date="2014" name="Front. Microbiol.">
        <title>High frequency of phylogenetically diverse reductive dehalogenase-homologous genes in deep subseafloor sedimentary metagenomes.</title>
        <authorList>
            <person name="Kawai M."/>
            <person name="Futagami T."/>
            <person name="Toyoda A."/>
            <person name="Takaki Y."/>
            <person name="Nishi S."/>
            <person name="Hori S."/>
            <person name="Arai W."/>
            <person name="Tsubouchi T."/>
            <person name="Morono Y."/>
            <person name="Uchiyama I."/>
            <person name="Ito T."/>
            <person name="Fujiyama A."/>
            <person name="Inagaki F."/>
            <person name="Takami H."/>
        </authorList>
    </citation>
    <scope>NUCLEOTIDE SEQUENCE</scope>
    <source>
        <strain evidence="1">Expedition CK06-06</strain>
    </source>
</reference>
<evidence type="ECO:0000313" key="1">
    <source>
        <dbReference type="EMBL" id="GAG33399.1"/>
    </source>
</evidence>
<accession>X0WR06</accession>
<name>X0WR06_9ZZZZ</name>
<protein>
    <submittedName>
        <fullName evidence="1">Uncharacterized protein</fullName>
    </submittedName>
</protein>
<proteinExistence type="predicted"/>
<dbReference type="AlphaFoldDB" id="X0WR06"/>
<sequence length="110" mass="13316">MKTLKQIKDKLKRDMIDKGWNHSHYCDVAEFFAKFIEKHFYEDEKTEEVKTVKPIKKVKEIKTIKEVKTKHYYEVCPKCGIRKGRKRIQTKDYRCRMCKHIFKKCGEAKA</sequence>
<gene>
    <name evidence="1" type="ORF">S01H1_68600</name>
</gene>
<comment type="caution">
    <text evidence="1">The sequence shown here is derived from an EMBL/GenBank/DDBJ whole genome shotgun (WGS) entry which is preliminary data.</text>
</comment>
<dbReference type="EMBL" id="BARS01045496">
    <property type="protein sequence ID" value="GAG33399.1"/>
    <property type="molecule type" value="Genomic_DNA"/>
</dbReference>